<comment type="subcellular location">
    <subcellularLocation>
        <location evidence="1">Cell membrane</location>
    </subcellularLocation>
</comment>
<dbReference type="InterPro" id="IPR036950">
    <property type="entry name" value="PBP_transglycosylase"/>
</dbReference>
<evidence type="ECO:0000313" key="17">
    <source>
        <dbReference type="EMBL" id="GAA0436124.1"/>
    </source>
</evidence>
<dbReference type="Proteomes" id="UP001501459">
    <property type="component" value="Unassembled WGS sequence"/>
</dbReference>
<protein>
    <submittedName>
        <fullName evidence="17">PBP1A family penicillin-binding protein</fullName>
    </submittedName>
</protein>
<proteinExistence type="predicted"/>
<evidence type="ECO:0000256" key="2">
    <source>
        <dbReference type="ARBA" id="ARBA00022475"/>
    </source>
</evidence>
<evidence type="ECO:0000256" key="11">
    <source>
        <dbReference type="ARBA" id="ARBA00023268"/>
    </source>
</evidence>
<evidence type="ECO:0000256" key="8">
    <source>
        <dbReference type="ARBA" id="ARBA00022960"/>
    </source>
</evidence>
<dbReference type="InterPro" id="IPR001264">
    <property type="entry name" value="Glyco_trans_51"/>
</dbReference>
<evidence type="ECO:0000259" key="16">
    <source>
        <dbReference type="Pfam" id="PF00912"/>
    </source>
</evidence>
<dbReference type="PANTHER" id="PTHR32282">
    <property type="entry name" value="BINDING PROTEIN TRANSPEPTIDASE, PUTATIVE-RELATED"/>
    <property type="match status" value="1"/>
</dbReference>
<keyword evidence="18" id="KW-1185">Reference proteome</keyword>
<keyword evidence="8" id="KW-0133">Cell shape</keyword>
<evidence type="ECO:0000256" key="1">
    <source>
        <dbReference type="ARBA" id="ARBA00004236"/>
    </source>
</evidence>
<accession>A0ABP3J0S9</accession>
<feature type="domain" description="Glycosyl transferase family 51" evidence="16">
    <location>
        <begin position="58"/>
        <end position="233"/>
    </location>
</feature>
<sequence length="683" mass="76449">MRKLLRLNAFKKRLIYMIPLAMAAAAILFIAGVYAVSFLLGPPPLTNDQNTVYYGIDGNVIGEEQGAQNRRWVSLDDISPKLIQATLAVEDTRFYEHNGFDVKRIAGALLTDLKSLSLKEGASTLTQQYARNLYLSHEKTWMRKLKEAFYTVRLEMHYSKKEILEGYLNTIYYGHGKYGVETASRHFFDQSAADLSLPEAAMMSAIPKGPAYYSPFNDRENAKRRQRRILDLMLDNGDITERQHFLATRKHLAFTEADERNNVPLAPYFQDAVLNEAASILEMDTETIRSGGYNIHTTLNKTMQKTLRQSASNVIQSSSDIQLGAMAMNPASGGIRALIGGRDYTDSQFNRAMQAKRMPGSAFKPFLYYAALENGYTPTTMLQSKPTAFRLENGNVYQPSNYNGYYANKPISLAQALALSDNVYAVKTNLYLGPETLVSTARQFGFDGELPAVPSLALGTSAVTVENMVTGYSMIANGGKQVEGHTITKITNRNGRTVFERADQQEKRVLDPQTTFVLTQLMTGMFDRSLDGYMPVTGSSIADTLERTYAGKSGTTDADNWMIGYSPMLATGVWTGFDDNRKIFGRTEHRYAKQIWANFMNKTHQNGSRSSFDAPSGVTSIRIDPESGKRATTYCDTSRLMYFKKGTAPQKYCTMHMPDDEPNADDEKKDEPGMLEKVMDFLF</sequence>
<keyword evidence="6" id="KW-0808">Transferase</keyword>
<keyword evidence="4" id="KW-0645">Protease</keyword>
<evidence type="ECO:0000256" key="10">
    <source>
        <dbReference type="ARBA" id="ARBA00023136"/>
    </source>
</evidence>
<keyword evidence="11" id="KW-0511">Multifunctional enzyme</keyword>
<dbReference type="Gene3D" id="1.10.3810.10">
    <property type="entry name" value="Biosynthetic peptidoglycan transglycosylase-like"/>
    <property type="match status" value="1"/>
</dbReference>
<evidence type="ECO:0000256" key="4">
    <source>
        <dbReference type="ARBA" id="ARBA00022670"/>
    </source>
</evidence>
<dbReference type="InterPro" id="IPR012338">
    <property type="entry name" value="Beta-lactam/transpept-like"/>
</dbReference>
<dbReference type="Gene3D" id="3.40.710.10">
    <property type="entry name" value="DD-peptidase/beta-lactamase superfamily"/>
    <property type="match status" value="1"/>
</dbReference>
<evidence type="ECO:0000256" key="12">
    <source>
        <dbReference type="ARBA" id="ARBA00023316"/>
    </source>
</evidence>
<evidence type="ECO:0000256" key="13">
    <source>
        <dbReference type="ARBA" id="ARBA00034000"/>
    </source>
</evidence>
<evidence type="ECO:0000256" key="5">
    <source>
        <dbReference type="ARBA" id="ARBA00022676"/>
    </source>
</evidence>
<dbReference type="InterPro" id="IPR050396">
    <property type="entry name" value="Glycosyltr_51/Transpeptidase"/>
</dbReference>
<dbReference type="Pfam" id="PF00905">
    <property type="entry name" value="Transpeptidase"/>
    <property type="match status" value="1"/>
</dbReference>
<dbReference type="NCBIfam" id="TIGR02074">
    <property type="entry name" value="PBP_1a_fam"/>
    <property type="match status" value="1"/>
</dbReference>
<gene>
    <name evidence="17" type="ORF">GCM10008983_10970</name>
</gene>
<keyword evidence="10" id="KW-0472">Membrane</keyword>
<comment type="catalytic activity">
    <reaction evidence="13">
        <text>Preferential cleavage: (Ac)2-L-Lys-D-Ala-|-D-Ala. Also transpeptidation of peptidyl-alanyl moieties that are N-acyl substituents of D-alanine.</text>
        <dbReference type="EC" id="3.4.16.4"/>
    </reaction>
</comment>
<feature type="domain" description="Penicillin-binding protein transpeptidase" evidence="15">
    <location>
        <begin position="324"/>
        <end position="567"/>
    </location>
</feature>
<organism evidence="17 18">
    <name type="scientific">Lentibacillus halophilus</name>
    <dbReference type="NCBI Taxonomy" id="295065"/>
    <lineage>
        <taxon>Bacteria</taxon>
        <taxon>Bacillati</taxon>
        <taxon>Bacillota</taxon>
        <taxon>Bacilli</taxon>
        <taxon>Bacillales</taxon>
        <taxon>Bacillaceae</taxon>
        <taxon>Lentibacillus</taxon>
    </lineage>
</organism>
<keyword evidence="3" id="KW-0121">Carboxypeptidase</keyword>
<evidence type="ECO:0000256" key="7">
    <source>
        <dbReference type="ARBA" id="ARBA00022801"/>
    </source>
</evidence>
<keyword evidence="7" id="KW-0378">Hydrolase</keyword>
<keyword evidence="2" id="KW-1003">Cell membrane</keyword>
<name>A0ABP3J0S9_9BACI</name>
<evidence type="ECO:0000313" key="18">
    <source>
        <dbReference type="Proteomes" id="UP001501459"/>
    </source>
</evidence>
<dbReference type="PANTHER" id="PTHR32282:SF11">
    <property type="entry name" value="PENICILLIN-BINDING PROTEIN 1B"/>
    <property type="match status" value="1"/>
</dbReference>
<dbReference type="SUPFAM" id="SSF53955">
    <property type="entry name" value="Lysozyme-like"/>
    <property type="match status" value="1"/>
</dbReference>
<keyword evidence="9" id="KW-0573">Peptidoglycan synthesis</keyword>
<evidence type="ECO:0000256" key="14">
    <source>
        <dbReference type="ARBA" id="ARBA00049902"/>
    </source>
</evidence>
<evidence type="ECO:0000256" key="6">
    <source>
        <dbReference type="ARBA" id="ARBA00022679"/>
    </source>
</evidence>
<dbReference type="SUPFAM" id="SSF56601">
    <property type="entry name" value="beta-lactamase/transpeptidase-like"/>
    <property type="match status" value="1"/>
</dbReference>
<keyword evidence="12" id="KW-0961">Cell wall biogenesis/degradation</keyword>
<dbReference type="InterPro" id="IPR023346">
    <property type="entry name" value="Lysozyme-like_dom_sf"/>
</dbReference>
<reference evidence="18" key="1">
    <citation type="journal article" date="2019" name="Int. J. Syst. Evol. Microbiol.">
        <title>The Global Catalogue of Microorganisms (GCM) 10K type strain sequencing project: providing services to taxonomists for standard genome sequencing and annotation.</title>
        <authorList>
            <consortium name="The Broad Institute Genomics Platform"/>
            <consortium name="The Broad Institute Genome Sequencing Center for Infectious Disease"/>
            <person name="Wu L."/>
            <person name="Ma J."/>
        </authorList>
    </citation>
    <scope>NUCLEOTIDE SEQUENCE [LARGE SCALE GENOMIC DNA]</scope>
    <source>
        <strain evidence="18">JCM 12149</strain>
    </source>
</reference>
<evidence type="ECO:0000259" key="15">
    <source>
        <dbReference type="Pfam" id="PF00905"/>
    </source>
</evidence>
<dbReference type="InterPro" id="IPR001460">
    <property type="entry name" value="PCN-bd_Tpept"/>
</dbReference>
<keyword evidence="5" id="KW-0328">Glycosyltransferase</keyword>
<comment type="caution">
    <text evidence="17">The sequence shown here is derived from an EMBL/GenBank/DDBJ whole genome shotgun (WGS) entry which is preliminary data.</text>
</comment>
<dbReference type="Pfam" id="PF00912">
    <property type="entry name" value="Transgly"/>
    <property type="match status" value="1"/>
</dbReference>
<dbReference type="RefSeq" id="WP_343751691.1">
    <property type="nucleotide sequence ID" value="NZ_BAAADM010000030.1"/>
</dbReference>
<evidence type="ECO:0000256" key="9">
    <source>
        <dbReference type="ARBA" id="ARBA00022984"/>
    </source>
</evidence>
<dbReference type="EMBL" id="BAAADM010000030">
    <property type="protein sequence ID" value="GAA0436124.1"/>
    <property type="molecule type" value="Genomic_DNA"/>
</dbReference>
<comment type="catalytic activity">
    <reaction evidence="14">
        <text>[GlcNAc-(1-&gt;4)-Mur2Ac(oyl-L-Ala-gamma-D-Glu-L-Lys-D-Ala-D-Ala)](n)-di-trans,octa-cis-undecaprenyl diphosphate + beta-D-GlcNAc-(1-&gt;4)-Mur2Ac(oyl-L-Ala-gamma-D-Glu-L-Lys-D-Ala-D-Ala)-di-trans,octa-cis-undecaprenyl diphosphate = [GlcNAc-(1-&gt;4)-Mur2Ac(oyl-L-Ala-gamma-D-Glu-L-Lys-D-Ala-D-Ala)](n+1)-di-trans,octa-cis-undecaprenyl diphosphate + di-trans,octa-cis-undecaprenyl diphosphate + H(+)</text>
        <dbReference type="Rhea" id="RHEA:23708"/>
        <dbReference type="Rhea" id="RHEA-COMP:9602"/>
        <dbReference type="Rhea" id="RHEA-COMP:9603"/>
        <dbReference type="ChEBI" id="CHEBI:15378"/>
        <dbReference type="ChEBI" id="CHEBI:58405"/>
        <dbReference type="ChEBI" id="CHEBI:60033"/>
        <dbReference type="ChEBI" id="CHEBI:78435"/>
        <dbReference type="EC" id="2.4.99.28"/>
    </reaction>
</comment>
<evidence type="ECO:0000256" key="3">
    <source>
        <dbReference type="ARBA" id="ARBA00022645"/>
    </source>
</evidence>